<comment type="caution">
    <text evidence="1">The sequence shown here is derived from an EMBL/GenBank/DDBJ whole genome shotgun (WGS) entry which is preliminary data.</text>
</comment>
<evidence type="ECO:0000313" key="2">
    <source>
        <dbReference type="Proteomes" id="UP000019763"/>
    </source>
</evidence>
<name>A0A023B8B6_GRENI</name>
<dbReference type="VEuPathDB" id="CryptoDB:GNI_062060"/>
<dbReference type="GeneID" id="22912272"/>
<accession>A0A023B8B6</accession>
<evidence type="ECO:0000313" key="1">
    <source>
        <dbReference type="EMBL" id="EZG68562.1"/>
    </source>
</evidence>
<dbReference type="RefSeq" id="XP_011134569.1">
    <property type="nucleotide sequence ID" value="XM_011136267.1"/>
</dbReference>
<organism evidence="1 2">
    <name type="scientific">Gregarina niphandrodes</name>
    <name type="common">Septate eugregarine</name>
    <dbReference type="NCBI Taxonomy" id="110365"/>
    <lineage>
        <taxon>Eukaryota</taxon>
        <taxon>Sar</taxon>
        <taxon>Alveolata</taxon>
        <taxon>Apicomplexa</taxon>
        <taxon>Conoidasida</taxon>
        <taxon>Gregarinasina</taxon>
        <taxon>Eugregarinorida</taxon>
        <taxon>Gregarinidae</taxon>
        <taxon>Gregarina</taxon>
    </lineage>
</organism>
<reference evidence="1" key="1">
    <citation type="submission" date="2013-12" db="EMBL/GenBank/DDBJ databases">
        <authorList>
            <person name="Omoto C.K."/>
            <person name="Sibley D."/>
            <person name="Venepally P."/>
            <person name="Hadjithomas M."/>
            <person name="Karamycheva S."/>
            <person name="Brunk B."/>
            <person name="Roos D."/>
            <person name="Caler E."/>
            <person name="Lorenzi H."/>
        </authorList>
    </citation>
    <scope>NUCLEOTIDE SEQUENCE</scope>
</reference>
<dbReference type="AlphaFoldDB" id="A0A023B8B6"/>
<proteinExistence type="predicted"/>
<protein>
    <submittedName>
        <fullName evidence="1">Uncharacterized protein</fullName>
    </submittedName>
</protein>
<sequence length="100" mass="10938">MLGPQGHIKEAVSVVYASRTKADHNEPIVPPGQLAKICAQEELRWSADTIPIRSHGTKDLSTATRRVGLARVKAACQNYDLLRTYEGLGRSPSRSINLAE</sequence>
<gene>
    <name evidence="1" type="ORF">GNI_062060</name>
</gene>
<dbReference type="EMBL" id="AFNH02000470">
    <property type="protein sequence ID" value="EZG68562.1"/>
    <property type="molecule type" value="Genomic_DNA"/>
</dbReference>
<keyword evidence="2" id="KW-1185">Reference proteome</keyword>
<dbReference type="Proteomes" id="UP000019763">
    <property type="component" value="Unassembled WGS sequence"/>
</dbReference>